<accession>A0A915PIZ1</accession>
<organism evidence="2 3">
    <name type="scientific">Setaria digitata</name>
    <dbReference type="NCBI Taxonomy" id="48799"/>
    <lineage>
        <taxon>Eukaryota</taxon>
        <taxon>Metazoa</taxon>
        <taxon>Ecdysozoa</taxon>
        <taxon>Nematoda</taxon>
        <taxon>Chromadorea</taxon>
        <taxon>Rhabditida</taxon>
        <taxon>Spirurina</taxon>
        <taxon>Spiruromorpha</taxon>
        <taxon>Filarioidea</taxon>
        <taxon>Setariidae</taxon>
        <taxon>Setaria</taxon>
    </lineage>
</organism>
<sequence>MFEGLVASSDPSTNPACGDFLLTENANSLCATIPMSNEGQEKNPNKDLQHASVEKVNSAEAQNKDQAGENEAQIRMESLPDSPKMSKAMDESAKTNMPTRGRTLKRECQTRHRARAKSPRSAVCNPKAAALRKRRLTRRRCPTPYPTELFSHNDFDVKGHATNM</sequence>
<evidence type="ECO:0000313" key="3">
    <source>
        <dbReference type="WBParaSite" id="sdigi.contig19.g1711.t1"/>
    </source>
</evidence>
<protein>
    <submittedName>
        <fullName evidence="3">Uncharacterized protein</fullName>
    </submittedName>
</protein>
<dbReference type="WBParaSite" id="sdigi.contig19.g1711.t1">
    <property type="protein sequence ID" value="sdigi.contig19.g1711.t1"/>
    <property type="gene ID" value="sdigi.contig19.g1711"/>
</dbReference>
<dbReference type="Proteomes" id="UP000887581">
    <property type="component" value="Unplaced"/>
</dbReference>
<evidence type="ECO:0000313" key="2">
    <source>
        <dbReference type="Proteomes" id="UP000887581"/>
    </source>
</evidence>
<reference evidence="3" key="1">
    <citation type="submission" date="2022-11" db="UniProtKB">
        <authorList>
            <consortium name="WormBaseParasite"/>
        </authorList>
    </citation>
    <scope>IDENTIFICATION</scope>
</reference>
<keyword evidence="2" id="KW-1185">Reference proteome</keyword>
<evidence type="ECO:0000256" key="1">
    <source>
        <dbReference type="SAM" id="MobiDB-lite"/>
    </source>
</evidence>
<proteinExistence type="predicted"/>
<feature type="compositionally biased region" description="Basic and acidic residues" evidence="1">
    <location>
        <begin position="39"/>
        <end position="53"/>
    </location>
</feature>
<dbReference type="AlphaFoldDB" id="A0A915PIZ1"/>
<feature type="region of interest" description="Disordered" evidence="1">
    <location>
        <begin position="34"/>
        <end position="122"/>
    </location>
</feature>
<name>A0A915PIZ1_9BILA</name>